<sequence>MVKKKQSSALNVRRKNTKKLVKTMIQSVILVLLGVVLFHAVFDVESYREPDKTTWKQQNGFIALSYFGVGRSGTSKLVAKSDLDEQLKVLHDLGYQTVSQQDIIDFYSKDKPLPDKALYLSFEDGRNDSSLFARPLLEKYNFKATFFSYADKLGDNKERKFVQPKEMKKMEKTGFWEMGTNGYRLSYINVFDNEGRFIGMKNENELRDKSNVAYYNHYLMDFIRDENMIPAENRDEMNARIGADYENMKKIYTEQLGYVPSVYMIMHANALGEGMNRLVTEANQDNIRGLFQIHFNREGRAYNSSRADLLNLTRLQPAPYWSTNHLLMRLREDSGEALPFITGNEEDSARWNVKDGAAQFKDHELILTSPPGRSGLLELKEAVKSEKLHVSAQATGNVVGKQSIYVRYDRAKDSYIRITLDNNTLQVEQKKAGAAPAVLLTRELDPVAWSSEDLSFDKASVYTYEQTSAGVSEEEEKYPINIKDERKLDITLDGESLTVRVDDEAMLDKRKIDDSIRTGTVAVEAEYSENNKKENIYDARFENMEITAGDRVLFSNAPRGWQGAADRVKSAVNAAIDWAIETF</sequence>
<evidence type="ECO:0000256" key="2">
    <source>
        <dbReference type="ARBA" id="ARBA00022729"/>
    </source>
</evidence>
<proteinExistence type="predicted"/>
<dbReference type="PANTHER" id="PTHR34216:SF3">
    <property type="entry name" value="POLY-BETA-1,6-N-ACETYL-D-GLUCOSAMINE N-DEACETYLASE"/>
    <property type="match status" value="1"/>
</dbReference>
<dbReference type="SUPFAM" id="SSF88713">
    <property type="entry name" value="Glycoside hydrolase/deacetylase"/>
    <property type="match status" value="1"/>
</dbReference>
<name>A0A5D0CXJ0_9BACL</name>
<feature type="domain" description="NodB homology" evidence="4">
    <location>
        <begin position="111"/>
        <end position="188"/>
    </location>
</feature>
<comment type="caution">
    <text evidence="5">The sequence shown here is derived from an EMBL/GenBank/DDBJ whole genome shotgun (WGS) entry which is preliminary data.</text>
</comment>
<evidence type="ECO:0000256" key="1">
    <source>
        <dbReference type="ARBA" id="ARBA00004613"/>
    </source>
</evidence>
<dbReference type="InterPro" id="IPR011330">
    <property type="entry name" value="Glyco_hydro/deAcase_b/a-brl"/>
</dbReference>
<evidence type="ECO:0000256" key="3">
    <source>
        <dbReference type="SAM" id="Phobius"/>
    </source>
</evidence>
<comment type="subcellular location">
    <subcellularLocation>
        <location evidence="1">Secreted</location>
    </subcellularLocation>
</comment>
<organism evidence="5 6">
    <name type="scientific">Paenibacillus faecis</name>
    <dbReference type="NCBI Taxonomy" id="862114"/>
    <lineage>
        <taxon>Bacteria</taxon>
        <taxon>Bacillati</taxon>
        <taxon>Bacillota</taxon>
        <taxon>Bacilli</taxon>
        <taxon>Bacillales</taxon>
        <taxon>Paenibacillaceae</taxon>
        <taxon>Paenibacillus</taxon>
    </lineage>
</organism>
<dbReference type="Pfam" id="PF01522">
    <property type="entry name" value="Polysacc_deac_1"/>
    <property type="match status" value="1"/>
</dbReference>
<accession>A0A5D0CXJ0</accession>
<dbReference type="GO" id="GO:0005975">
    <property type="term" value="P:carbohydrate metabolic process"/>
    <property type="evidence" value="ECO:0007669"/>
    <property type="project" value="InterPro"/>
</dbReference>
<keyword evidence="6" id="KW-1185">Reference proteome</keyword>
<dbReference type="RefSeq" id="WP_148449988.1">
    <property type="nucleotide sequence ID" value="NZ_VSDO01000001.1"/>
</dbReference>
<reference evidence="5 6" key="1">
    <citation type="submission" date="2019-08" db="EMBL/GenBank/DDBJ databases">
        <title>Genome sequencing of Paenibacillus faecis DSM 23593(T).</title>
        <authorList>
            <person name="Kook J.-K."/>
            <person name="Park S.-N."/>
            <person name="Lim Y.K."/>
        </authorList>
    </citation>
    <scope>NUCLEOTIDE SEQUENCE [LARGE SCALE GENOMIC DNA]</scope>
    <source>
        <strain evidence="5 6">DSM 23593</strain>
    </source>
</reference>
<dbReference type="InterPro" id="IPR002509">
    <property type="entry name" value="NODB_dom"/>
</dbReference>
<evidence type="ECO:0000259" key="4">
    <source>
        <dbReference type="Pfam" id="PF01522"/>
    </source>
</evidence>
<dbReference type="Gene3D" id="3.20.20.370">
    <property type="entry name" value="Glycoside hydrolase/deacetylase"/>
    <property type="match status" value="1"/>
</dbReference>
<keyword evidence="3" id="KW-1133">Transmembrane helix</keyword>
<gene>
    <name evidence="5" type="ORF">FRY98_01725</name>
</gene>
<dbReference type="GO" id="GO:0016810">
    <property type="term" value="F:hydrolase activity, acting on carbon-nitrogen (but not peptide) bonds"/>
    <property type="evidence" value="ECO:0007669"/>
    <property type="project" value="InterPro"/>
</dbReference>
<protein>
    <submittedName>
        <fullName evidence="5">Polysaccharide deacetylase family protein</fullName>
    </submittedName>
</protein>
<keyword evidence="3" id="KW-0472">Membrane</keyword>
<evidence type="ECO:0000313" key="5">
    <source>
        <dbReference type="EMBL" id="TYA14433.1"/>
    </source>
</evidence>
<dbReference type="Gene3D" id="2.60.120.560">
    <property type="entry name" value="Exo-inulinase, domain 1"/>
    <property type="match status" value="1"/>
</dbReference>
<dbReference type="EMBL" id="VSDO01000001">
    <property type="protein sequence ID" value="TYA14433.1"/>
    <property type="molecule type" value="Genomic_DNA"/>
</dbReference>
<keyword evidence="3" id="KW-0812">Transmembrane</keyword>
<feature type="transmembrane region" description="Helical" evidence="3">
    <location>
        <begin position="20"/>
        <end position="42"/>
    </location>
</feature>
<dbReference type="InterPro" id="IPR051398">
    <property type="entry name" value="Polysacch_Deacetylase"/>
</dbReference>
<keyword evidence="2" id="KW-0732">Signal</keyword>
<dbReference type="GO" id="GO:0005576">
    <property type="term" value="C:extracellular region"/>
    <property type="evidence" value="ECO:0007669"/>
    <property type="project" value="UniProtKB-SubCell"/>
</dbReference>
<dbReference type="OrthoDB" id="5437800at2"/>
<dbReference type="PANTHER" id="PTHR34216">
    <property type="match status" value="1"/>
</dbReference>
<evidence type="ECO:0000313" key="6">
    <source>
        <dbReference type="Proteomes" id="UP000325218"/>
    </source>
</evidence>
<dbReference type="AlphaFoldDB" id="A0A5D0CXJ0"/>
<dbReference type="Proteomes" id="UP000325218">
    <property type="component" value="Unassembled WGS sequence"/>
</dbReference>